<dbReference type="InterPro" id="IPR000727">
    <property type="entry name" value="T_SNARE_dom"/>
</dbReference>
<feature type="coiled-coil region" evidence="1">
    <location>
        <begin position="61"/>
        <end position="88"/>
    </location>
</feature>
<dbReference type="PANTHER" id="PTHR19305">
    <property type="entry name" value="SYNAPTOSOMAL ASSOCIATED PROTEIN"/>
    <property type="match status" value="1"/>
</dbReference>
<dbReference type="Proteomes" id="UP000663828">
    <property type="component" value="Unassembled WGS sequence"/>
</dbReference>
<dbReference type="GO" id="GO:0005484">
    <property type="term" value="F:SNAP receptor activity"/>
    <property type="evidence" value="ECO:0007669"/>
    <property type="project" value="TreeGrafter"/>
</dbReference>
<evidence type="ECO:0000259" key="2">
    <source>
        <dbReference type="PROSITE" id="PS50192"/>
    </source>
</evidence>
<dbReference type="FunFam" id="1.20.5.110:FF:000018">
    <property type="entry name" value="Synaptosomal-associated protein"/>
    <property type="match status" value="1"/>
</dbReference>
<organism evidence="3 6">
    <name type="scientific">Adineta ricciae</name>
    <name type="common">Rotifer</name>
    <dbReference type="NCBI Taxonomy" id="249248"/>
    <lineage>
        <taxon>Eukaryota</taxon>
        <taxon>Metazoa</taxon>
        <taxon>Spiralia</taxon>
        <taxon>Gnathifera</taxon>
        <taxon>Rotifera</taxon>
        <taxon>Eurotatoria</taxon>
        <taxon>Bdelloidea</taxon>
        <taxon>Adinetida</taxon>
        <taxon>Adinetidae</taxon>
        <taxon>Adineta</taxon>
    </lineage>
</organism>
<reference evidence="3" key="1">
    <citation type="submission" date="2021-02" db="EMBL/GenBank/DDBJ databases">
        <authorList>
            <person name="Nowell W R."/>
        </authorList>
    </citation>
    <scope>NUCLEOTIDE SEQUENCE</scope>
</reference>
<dbReference type="EMBL" id="CAJNOR010002330">
    <property type="protein sequence ID" value="CAF1279090.1"/>
    <property type="molecule type" value="Genomic_DNA"/>
</dbReference>
<feature type="domain" description="T-SNARE coiled-coil homology" evidence="2">
    <location>
        <begin position="147"/>
        <end position="209"/>
    </location>
</feature>
<dbReference type="GO" id="GO:0016082">
    <property type="term" value="P:synaptic vesicle priming"/>
    <property type="evidence" value="ECO:0007669"/>
    <property type="project" value="TreeGrafter"/>
</dbReference>
<comment type="caution">
    <text evidence="3">The sequence shown here is derived from an EMBL/GenBank/DDBJ whole genome shotgun (WGS) entry which is preliminary data.</text>
</comment>
<evidence type="ECO:0000256" key="1">
    <source>
        <dbReference type="SAM" id="Coils"/>
    </source>
</evidence>
<dbReference type="GO" id="GO:0019905">
    <property type="term" value="F:syntaxin binding"/>
    <property type="evidence" value="ECO:0007669"/>
    <property type="project" value="TreeGrafter"/>
</dbReference>
<proteinExistence type="predicted"/>
<evidence type="ECO:0000313" key="6">
    <source>
        <dbReference type="Proteomes" id="UP000663852"/>
    </source>
</evidence>
<dbReference type="GO" id="GO:0031629">
    <property type="term" value="P:synaptic vesicle fusion to presynaptic active zone membrane"/>
    <property type="evidence" value="ECO:0007669"/>
    <property type="project" value="TreeGrafter"/>
</dbReference>
<evidence type="ECO:0000313" key="4">
    <source>
        <dbReference type="EMBL" id="CAF1279090.1"/>
    </source>
</evidence>
<accession>A0A813RAT3</accession>
<feature type="domain" description="T-SNARE coiled-coil homology" evidence="2">
    <location>
        <begin position="23"/>
        <end position="85"/>
    </location>
</feature>
<dbReference type="EMBL" id="CAJNOJ010000010">
    <property type="protein sequence ID" value="CAF0780966.1"/>
    <property type="molecule type" value="Genomic_DNA"/>
</dbReference>
<dbReference type="PROSITE" id="PS50192">
    <property type="entry name" value="T_SNARE"/>
    <property type="match status" value="2"/>
</dbReference>
<evidence type="ECO:0000313" key="3">
    <source>
        <dbReference type="EMBL" id="CAF0780966.1"/>
    </source>
</evidence>
<dbReference type="Gene3D" id="1.20.5.110">
    <property type="match status" value="2"/>
</dbReference>
<dbReference type="CDD" id="cd15889">
    <property type="entry name" value="SNARE_SNAP25N_23N"/>
    <property type="match status" value="1"/>
</dbReference>
<dbReference type="GO" id="GO:0005886">
    <property type="term" value="C:plasma membrane"/>
    <property type="evidence" value="ECO:0007669"/>
    <property type="project" value="TreeGrafter"/>
</dbReference>
<gene>
    <name evidence="3" type="ORF">EDS130_LOCUS3826</name>
    <name evidence="4" type="ORF">XAT740_LOCUS27715</name>
</gene>
<dbReference type="GO" id="GO:0098793">
    <property type="term" value="C:presynapse"/>
    <property type="evidence" value="ECO:0007669"/>
    <property type="project" value="GOC"/>
</dbReference>
<name>A0A813RAT3_ADIRI</name>
<keyword evidence="1" id="KW-0175">Coiled coil</keyword>
<dbReference type="SUPFAM" id="SSF58038">
    <property type="entry name" value="SNARE fusion complex"/>
    <property type="match status" value="2"/>
</dbReference>
<sequence length="213" mass="23696">MNPSNNDRATGNDELDGIRTQINAKTNESLESTRRMLGLVAESQEVGTNTMIMLDDQGEKLKRIENGLDNIHAGMDDAERNLNNLQKCCGLCVLPWQRASRTHRPFTNSSTSISGENSSPTIAEPKLRMAGEEGMPSKGYITRITNDDREDEMDDNLQLVGSYLGNLKNMALDMGDTIENQNKQLDRIAVKTEVGQVRIDSANKKTQDLIRRA</sequence>
<dbReference type="Proteomes" id="UP000663852">
    <property type="component" value="Unassembled WGS sequence"/>
</dbReference>
<dbReference type="GO" id="GO:0031201">
    <property type="term" value="C:SNARE complex"/>
    <property type="evidence" value="ECO:0007669"/>
    <property type="project" value="TreeGrafter"/>
</dbReference>
<dbReference type="PANTHER" id="PTHR19305:SF14">
    <property type="entry name" value="SYNAPTOSOMAL-ASSOCIATED PROTEIN-RELATED"/>
    <property type="match status" value="1"/>
</dbReference>
<dbReference type="AlphaFoldDB" id="A0A813RAT3"/>
<dbReference type="SMART" id="SM00397">
    <property type="entry name" value="t_SNARE"/>
    <property type="match status" value="2"/>
</dbReference>
<keyword evidence="5" id="KW-1185">Reference proteome</keyword>
<protein>
    <recommendedName>
        <fullName evidence="2">t-SNARE coiled-coil homology domain-containing protein</fullName>
    </recommendedName>
</protein>
<dbReference type="OrthoDB" id="19261at2759"/>
<evidence type="ECO:0000313" key="5">
    <source>
        <dbReference type="Proteomes" id="UP000663828"/>
    </source>
</evidence>